<keyword evidence="1" id="KW-0812">Transmembrane</keyword>
<keyword evidence="4" id="KW-1185">Reference proteome</keyword>
<gene>
    <name evidence="3" type="ORF">EI981_12470</name>
</gene>
<dbReference type="InterPro" id="IPR051599">
    <property type="entry name" value="Cell_Envelope_Assoc"/>
</dbReference>
<keyword evidence="1" id="KW-1133">Transmembrane helix</keyword>
<name>A0A3Q9I8H4_9BACL</name>
<sequence length="346" mass="39186">MILALWIVPLVTLVIFLWFYLRDPRRIINGFLFNIFALSAGGMCILAAITSDIPILRILAIFPVILIFLVLLFGGFALAILLLINGRILIKKEGRKFSNYLALLLGICILAYIVLSFIQPVSYMPWWAQILYSGVTVLLFYFFIDLSSFLSAYFLYQFNRPKLNQNFIVVLGSRVIGRRVPPLLANRINKAIEFYHRQEAVTTPPKIIFSGGKGSDEQVSEAEAMQAYALDKGIPIEDTIQENRSTNTYENMLFSKQIMDDLSGGSRYNSIFTTNNFHLFRAGMYARLAGLPSQGIGAKTALYYWPNAMIREYVAVVVMNKKRHSIVSGILLGIPVIVLMFTFFVR</sequence>
<proteinExistence type="predicted"/>
<dbReference type="KEGG" id="plut:EI981_12470"/>
<dbReference type="PANTHER" id="PTHR30336:SF18">
    <property type="entry name" value="MEMBRANE PROTEIN"/>
    <property type="match status" value="1"/>
</dbReference>
<feature type="transmembrane region" description="Helical" evidence="1">
    <location>
        <begin position="97"/>
        <end position="118"/>
    </location>
</feature>
<evidence type="ECO:0000256" key="1">
    <source>
        <dbReference type="SAM" id="Phobius"/>
    </source>
</evidence>
<accession>A0A3Q9I8H4</accession>
<dbReference type="EMBL" id="CP034346">
    <property type="protein sequence ID" value="AZS15198.1"/>
    <property type="molecule type" value="Genomic_DNA"/>
</dbReference>
<feature type="transmembrane region" description="Helical" evidence="1">
    <location>
        <begin position="130"/>
        <end position="156"/>
    </location>
</feature>
<dbReference type="InterPro" id="IPR014729">
    <property type="entry name" value="Rossmann-like_a/b/a_fold"/>
</dbReference>
<dbReference type="PANTHER" id="PTHR30336">
    <property type="entry name" value="INNER MEMBRANE PROTEIN, PROBABLE PERMEASE"/>
    <property type="match status" value="1"/>
</dbReference>
<feature type="transmembrane region" description="Helical" evidence="1">
    <location>
        <begin position="55"/>
        <end position="85"/>
    </location>
</feature>
<dbReference type="GO" id="GO:0000270">
    <property type="term" value="P:peptidoglycan metabolic process"/>
    <property type="evidence" value="ECO:0007669"/>
    <property type="project" value="TreeGrafter"/>
</dbReference>
<dbReference type="OrthoDB" id="9782395at2"/>
<dbReference type="FunFam" id="3.40.50.620:FF:000150">
    <property type="entry name" value="Integral membrane protein"/>
    <property type="match status" value="1"/>
</dbReference>
<evidence type="ECO:0000313" key="4">
    <source>
        <dbReference type="Proteomes" id="UP000270678"/>
    </source>
</evidence>
<organism evidence="3 4">
    <name type="scientific">Paenibacillus lutimineralis</name>
    <dbReference type="NCBI Taxonomy" id="2707005"/>
    <lineage>
        <taxon>Bacteria</taxon>
        <taxon>Bacillati</taxon>
        <taxon>Bacillota</taxon>
        <taxon>Bacilli</taxon>
        <taxon>Bacillales</taxon>
        <taxon>Paenibacillaceae</taxon>
        <taxon>Paenibacillus</taxon>
    </lineage>
</organism>
<feature type="transmembrane region" description="Helical" evidence="1">
    <location>
        <begin position="6"/>
        <end position="21"/>
    </location>
</feature>
<dbReference type="InterPro" id="IPR003848">
    <property type="entry name" value="DUF218"/>
</dbReference>
<dbReference type="AlphaFoldDB" id="A0A3Q9I8H4"/>
<dbReference type="Pfam" id="PF02698">
    <property type="entry name" value="DUF218"/>
    <property type="match status" value="1"/>
</dbReference>
<reference evidence="4" key="1">
    <citation type="submission" date="2018-12" db="EMBL/GenBank/DDBJ databases">
        <title>Complete genome sequence of Paenibacillus sp. MBLB1234.</title>
        <authorList>
            <person name="Nam Y.-D."/>
            <person name="Kang J."/>
            <person name="Chung W.-H."/>
            <person name="Park Y.S."/>
        </authorList>
    </citation>
    <scope>NUCLEOTIDE SEQUENCE [LARGE SCALE GENOMIC DNA]</scope>
    <source>
        <strain evidence="4">MBLB1234</strain>
    </source>
</reference>
<dbReference type="Gene3D" id="3.40.50.620">
    <property type="entry name" value="HUPs"/>
    <property type="match status" value="1"/>
</dbReference>
<protein>
    <submittedName>
        <fullName evidence="3">YdcF family protein</fullName>
    </submittedName>
</protein>
<feature type="transmembrane region" description="Helical" evidence="1">
    <location>
        <begin position="326"/>
        <end position="345"/>
    </location>
</feature>
<dbReference type="GO" id="GO:0043164">
    <property type="term" value="P:Gram-negative-bacterium-type cell wall biogenesis"/>
    <property type="evidence" value="ECO:0007669"/>
    <property type="project" value="TreeGrafter"/>
</dbReference>
<dbReference type="CDD" id="cd06259">
    <property type="entry name" value="YdcF-like"/>
    <property type="match status" value="1"/>
</dbReference>
<feature type="transmembrane region" description="Helical" evidence="1">
    <location>
        <begin position="28"/>
        <end position="49"/>
    </location>
</feature>
<feature type="domain" description="DUF218" evidence="2">
    <location>
        <begin position="167"/>
        <end position="315"/>
    </location>
</feature>
<dbReference type="Proteomes" id="UP000270678">
    <property type="component" value="Chromosome"/>
</dbReference>
<evidence type="ECO:0000259" key="2">
    <source>
        <dbReference type="Pfam" id="PF02698"/>
    </source>
</evidence>
<keyword evidence="1" id="KW-0472">Membrane</keyword>
<evidence type="ECO:0000313" key="3">
    <source>
        <dbReference type="EMBL" id="AZS15198.1"/>
    </source>
</evidence>
<dbReference type="GO" id="GO:0005886">
    <property type="term" value="C:plasma membrane"/>
    <property type="evidence" value="ECO:0007669"/>
    <property type="project" value="TreeGrafter"/>
</dbReference>